<keyword evidence="2" id="KW-0963">Cytoplasm</keyword>
<comment type="subcellular location">
    <subcellularLocation>
        <location evidence="1">Cytoplasm</location>
        <location evidence="1">Cytoskeleton</location>
    </subcellularLocation>
</comment>
<feature type="region of interest" description="Disordered" evidence="7">
    <location>
        <begin position="849"/>
        <end position="893"/>
    </location>
</feature>
<protein>
    <submittedName>
        <fullName evidence="9">Clip-associating protein 1-like protein</fullName>
    </submittedName>
</protein>
<reference evidence="10" key="1">
    <citation type="journal article" date="2015" name="PLoS Genet.">
        <title>Genome Sequence and Transcriptome Analyses of Chrysochromulina tobin: Metabolic Tools for Enhanced Algal Fitness in the Prominent Order Prymnesiales (Haptophyceae).</title>
        <authorList>
            <person name="Hovde B.T."/>
            <person name="Deodato C.R."/>
            <person name="Hunsperger H.M."/>
            <person name="Ryken S.A."/>
            <person name="Yost W."/>
            <person name="Jha R.K."/>
            <person name="Patterson J."/>
            <person name="Monnat R.J. Jr."/>
            <person name="Barlow S.B."/>
            <person name="Starkenburg S.R."/>
            <person name="Cattolico R.A."/>
        </authorList>
    </citation>
    <scope>NUCLEOTIDE SEQUENCE</scope>
    <source>
        <strain evidence="10">CCMP291</strain>
    </source>
</reference>
<dbReference type="InterPro" id="IPR021133">
    <property type="entry name" value="HEAT_type_2"/>
</dbReference>
<evidence type="ECO:0000313" key="9">
    <source>
        <dbReference type="EMBL" id="KOO29951.1"/>
    </source>
</evidence>
<dbReference type="GO" id="GO:0000226">
    <property type="term" value="P:microtubule cytoskeleton organization"/>
    <property type="evidence" value="ECO:0007669"/>
    <property type="project" value="TreeGrafter"/>
</dbReference>
<dbReference type="GO" id="GO:0031110">
    <property type="term" value="P:regulation of microtubule polymerization or depolymerization"/>
    <property type="evidence" value="ECO:0007669"/>
    <property type="project" value="UniProtKB-ARBA"/>
</dbReference>
<evidence type="ECO:0000256" key="3">
    <source>
        <dbReference type="ARBA" id="ARBA00022737"/>
    </source>
</evidence>
<evidence type="ECO:0000259" key="8">
    <source>
        <dbReference type="SMART" id="SM01349"/>
    </source>
</evidence>
<dbReference type="SMART" id="SM01349">
    <property type="entry name" value="TOG"/>
    <property type="match status" value="1"/>
</dbReference>
<evidence type="ECO:0000256" key="1">
    <source>
        <dbReference type="ARBA" id="ARBA00004245"/>
    </source>
</evidence>
<dbReference type="Proteomes" id="UP000037460">
    <property type="component" value="Unassembled WGS sequence"/>
</dbReference>
<dbReference type="InterPro" id="IPR034085">
    <property type="entry name" value="TOG"/>
</dbReference>
<feature type="coiled-coil region" evidence="6">
    <location>
        <begin position="645"/>
        <end position="710"/>
    </location>
</feature>
<accession>A0A0M0JTI0</accession>
<dbReference type="InterPro" id="IPR016024">
    <property type="entry name" value="ARM-type_fold"/>
</dbReference>
<dbReference type="PANTHER" id="PTHR21567:SF62">
    <property type="entry name" value="ARM REPEAT SUPERFAMILY PROTEIN"/>
    <property type="match status" value="1"/>
</dbReference>
<feature type="compositionally biased region" description="Basic and acidic residues" evidence="7">
    <location>
        <begin position="473"/>
        <end position="490"/>
    </location>
</feature>
<name>A0A0M0JTI0_9EUKA</name>
<organism evidence="9 10">
    <name type="scientific">Chrysochromulina tobinii</name>
    <dbReference type="NCBI Taxonomy" id="1460289"/>
    <lineage>
        <taxon>Eukaryota</taxon>
        <taxon>Haptista</taxon>
        <taxon>Haptophyta</taxon>
        <taxon>Prymnesiophyceae</taxon>
        <taxon>Prymnesiales</taxon>
        <taxon>Chrysochromulinaceae</taxon>
        <taxon>Chrysochromulina</taxon>
    </lineage>
</organism>
<evidence type="ECO:0000313" key="10">
    <source>
        <dbReference type="Proteomes" id="UP000037460"/>
    </source>
</evidence>
<evidence type="ECO:0000256" key="4">
    <source>
        <dbReference type="ARBA" id="ARBA00023212"/>
    </source>
</evidence>
<dbReference type="SUPFAM" id="SSF57997">
    <property type="entry name" value="Tropomyosin"/>
    <property type="match status" value="1"/>
</dbReference>
<dbReference type="GO" id="GO:0005881">
    <property type="term" value="C:cytoplasmic microtubule"/>
    <property type="evidence" value="ECO:0007669"/>
    <property type="project" value="TreeGrafter"/>
</dbReference>
<dbReference type="Gene3D" id="1.25.10.10">
    <property type="entry name" value="Leucine-rich Repeat Variant"/>
    <property type="match status" value="2"/>
</dbReference>
<dbReference type="PROSITE" id="PS50077">
    <property type="entry name" value="HEAT_REPEAT"/>
    <property type="match status" value="1"/>
</dbReference>
<dbReference type="SUPFAM" id="SSF48371">
    <property type="entry name" value="ARM repeat"/>
    <property type="match status" value="1"/>
</dbReference>
<gene>
    <name evidence="9" type="ORF">Ctob_003810</name>
</gene>
<evidence type="ECO:0000256" key="6">
    <source>
        <dbReference type="SAM" id="Coils"/>
    </source>
</evidence>
<feature type="repeat" description="HEAT" evidence="5">
    <location>
        <begin position="76"/>
        <end position="113"/>
    </location>
</feature>
<feature type="domain" description="TOG" evidence="8">
    <location>
        <begin position="220"/>
        <end position="458"/>
    </location>
</feature>
<feature type="region of interest" description="Disordered" evidence="7">
    <location>
        <begin position="466"/>
        <end position="500"/>
    </location>
</feature>
<proteinExistence type="predicted"/>
<keyword evidence="4" id="KW-0206">Cytoskeleton</keyword>
<sequence length="955" mass="101136">MSLINSKVPEQRERGLALLERNEFSVPSPKELDSILSALTHHRTAGSVLVRQNVLRPLPALLHKCGSALRSSLDQVVPHLAERLADNDMGVRTLAARALLELLTVVRASVVVPAMLSKAVLGRSVRVREAVLLLLTHALHQRDPPPGMELPTACIKELPTILRLLDDAASLPAQAALALLQEVHATGIPIRRKSLAAAEGEYTHPPSPVRVGSTEEATRELRELARELRRPLRQDGAWQERAAAMRRVHGLLLGSAARLPTFGLLFHTHMVEPLSLQLTDLRSKCVKLACDVIAEGARVLGPSFRESAIDLMPALVRVLRVTVAVIADAADQCIRQLLHFVKSPAILPSILAGVSASDSGPPLRARCALYLEVILATFTAPGVDDYLADVEPMLTKALTDAGSEAPQRPDKAMTLPTGTGVVRPLSAVPTTALSASTAASRVLSVAEAAEEAAEEAEAASYAFAQGGYADEGGDSHEVDGHEDGREYREEYGEEDAAVGARTGEVGARTGEVGARTGEVGARTGEVGARTGGDEDAWERSLVRVREAESRVAALEAELGRSQASASQLQSKVRALAKRDVELRREAEATNAELATTRAKVSQLEARCQQLHAACVSGSNADANLKARERVLEHQRQSVAQREREAEAREAEVAQREAALEAAEAALEASRHEAHAAHVAAEVAAEVAVHMERLEQEHAEQLGRLEERSLERAARQAELARPEVERAASAQLMHARQLQVAEGARRAAEAEAAKREMLLKALRAKDAVGAHEDAVGAPLRYGIERGGGAPIASLALGDLPALPPAESSDDDTLLQPTGSDGAAPFGATAAAAAAGAPSSHVRDVGRPAAAGLHNMLPPRARLDGTSIMSTVPPGAPRSLASPPSPSHPLSTRGSAIGWAGAMPRTPPSPGMPEEAGDVVDLLAACNAYVDNIVAENQRMRSKLLSCRSRQSTSTGI</sequence>
<dbReference type="GO" id="GO:0008017">
    <property type="term" value="F:microtubule binding"/>
    <property type="evidence" value="ECO:0007669"/>
    <property type="project" value="TreeGrafter"/>
</dbReference>
<keyword evidence="3" id="KW-0677">Repeat</keyword>
<keyword evidence="6" id="KW-0175">Coiled coil</keyword>
<comment type="caution">
    <text evidence="9">The sequence shown here is derived from an EMBL/GenBank/DDBJ whole genome shotgun (WGS) entry which is preliminary data.</text>
</comment>
<dbReference type="AlphaFoldDB" id="A0A0M0JTI0"/>
<dbReference type="OrthoDB" id="46159at2759"/>
<evidence type="ECO:0000256" key="5">
    <source>
        <dbReference type="PROSITE-ProRule" id="PRU00103"/>
    </source>
</evidence>
<dbReference type="EMBL" id="JWZX01002322">
    <property type="protein sequence ID" value="KOO29951.1"/>
    <property type="molecule type" value="Genomic_DNA"/>
</dbReference>
<dbReference type="GO" id="GO:1902903">
    <property type="term" value="P:regulation of supramolecular fiber organization"/>
    <property type="evidence" value="ECO:0007669"/>
    <property type="project" value="UniProtKB-ARBA"/>
</dbReference>
<evidence type="ECO:0000256" key="7">
    <source>
        <dbReference type="SAM" id="MobiDB-lite"/>
    </source>
</evidence>
<dbReference type="Pfam" id="PF12348">
    <property type="entry name" value="CLASP_N"/>
    <property type="match status" value="1"/>
</dbReference>
<feature type="region of interest" description="Disordered" evidence="7">
    <location>
        <begin position="799"/>
        <end position="824"/>
    </location>
</feature>
<dbReference type="InterPro" id="IPR011989">
    <property type="entry name" value="ARM-like"/>
</dbReference>
<evidence type="ECO:0000256" key="2">
    <source>
        <dbReference type="ARBA" id="ARBA00022490"/>
    </source>
</evidence>
<dbReference type="InterPro" id="IPR024395">
    <property type="entry name" value="CLASP_N_dom"/>
</dbReference>
<dbReference type="PANTHER" id="PTHR21567">
    <property type="entry name" value="CLASP"/>
    <property type="match status" value="1"/>
</dbReference>
<keyword evidence="10" id="KW-1185">Reference proteome</keyword>
<feature type="coiled-coil region" evidence="6">
    <location>
        <begin position="544"/>
        <end position="613"/>
    </location>
</feature>